<dbReference type="InterPro" id="IPR017896">
    <property type="entry name" value="4Fe4S_Fe-S-bd"/>
</dbReference>
<reference evidence="9" key="1">
    <citation type="journal article" date="2019" name="Int. J. Syst. Evol. Microbiol.">
        <title>The Global Catalogue of Microorganisms (GCM) 10K type strain sequencing project: providing services to taxonomists for standard genome sequencing and annotation.</title>
        <authorList>
            <consortium name="The Broad Institute Genomics Platform"/>
            <consortium name="The Broad Institute Genome Sequencing Center for Infectious Disease"/>
            <person name="Wu L."/>
            <person name="Ma J."/>
        </authorList>
    </citation>
    <scope>NUCLEOTIDE SEQUENCE [LARGE SCALE GENOMIC DNA]</scope>
    <source>
        <strain evidence="9">CGMCC 1.10131</strain>
    </source>
</reference>
<keyword evidence="9" id="KW-1185">Reference proteome</keyword>
<dbReference type="SUPFAM" id="SSF54862">
    <property type="entry name" value="4Fe-4S ferredoxins"/>
    <property type="match status" value="1"/>
</dbReference>
<comment type="cofactor">
    <cofactor evidence="6">
        <name>[4Fe-4S] cluster</name>
        <dbReference type="ChEBI" id="CHEBI:49883"/>
    </cofactor>
</comment>
<dbReference type="PANTHER" id="PTHR43687:SF1">
    <property type="entry name" value="FERREDOXIN III"/>
    <property type="match status" value="1"/>
</dbReference>
<evidence type="ECO:0000256" key="6">
    <source>
        <dbReference type="HAMAP-Rule" id="MF_02201"/>
    </source>
</evidence>
<evidence type="ECO:0000256" key="2">
    <source>
        <dbReference type="ARBA" id="ARBA00022723"/>
    </source>
</evidence>
<feature type="binding site" evidence="6">
    <location>
        <position position="95"/>
    </location>
    <ligand>
        <name>[4Fe-4S] cluster</name>
        <dbReference type="ChEBI" id="CHEBI:49883"/>
        <label>2</label>
    </ligand>
</feature>
<evidence type="ECO:0000256" key="3">
    <source>
        <dbReference type="ARBA" id="ARBA00022737"/>
    </source>
</evidence>
<dbReference type="PROSITE" id="PS00198">
    <property type="entry name" value="4FE4S_FER_1"/>
    <property type="match status" value="2"/>
</dbReference>
<dbReference type="InterPro" id="IPR004496">
    <property type="entry name" value="NapF"/>
</dbReference>
<feature type="binding site" evidence="6">
    <location>
        <position position="67"/>
    </location>
    <ligand>
        <name>[4Fe-4S] cluster</name>
        <dbReference type="ChEBI" id="CHEBI:49883"/>
        <label>1</label>
    </ligand>
</feature>
<keyword evidence="3 6" id="KW-0677">Repeat</keyword>
<dbReference type="HAMAP" id="MF_02201">
    <property type="entry name" value="NapF"/>
    <property type="match status" value="1"/>
</dbReference>
<comment type="subunit">
    <text evidence="6">Interacts with the cytoplasmic NapA precursor.</text>
</comment>
<feature type="binding site" evidence="6">
    <location>
        <position position="89"/>
    </location>
    <ligand>
        <name>[4Fe-4S] cluster</name>
        <dbReference type="ChEBI" id="CHEBI:49883"/>
        <label>2</label>
    </ligand>
</feature>
<feature type="binding site" evidence="6">
    <location>
        <position position="99"/>
    </location>
    <ligand>
        <name>[4Fe-4S] cluster</name>
        <dbReference type="ChEBI" id="CHEBI:49883"/>
        <label>2</label>
    </ligand>
</feature>
<dbReference type="EMBL" id="BMDY01000002">
    <property type="protein sequence ID" value="GGA95188.1"/>
    <property type="molecule type" value="Genomic_DNA"/>
</dbReference>
<dbReference type="Proteomes" id="UP000651977">
    <property type="component" value="Unassembled WGS sequence"/>
</dbReference>
<feature type="binding site" evidence="6">
    <location>
        <position position="57"/>
    </location>
    <ligand>
        <name>[4Fe-4S] cluster</name>
        <dbReference type="ChEBI" id="CHEBI:49883"/>
        <label>1</label>
    </ligand>
</feature>
<dbReference type="Pfam" id="PF12838">
    <property type="entry name" value="Fer4_7"/>
    <property type="match status" value="1"/>
</dbReference>
<feature type="domain" description="4Fe-4S ferredoxin-type" evidence="7">
    <location>
        <begin position="45"/>
        <end position="77"/>
    </location>
</feature>
<evidence type="ECO:0000313" key="9">
    <source>
        <dbReference type="Proteomes" id="UP000651977"/>
    </source>
</evidence>
<dbReference type="Pfam" id="PF13187">
    <property type="entry name" value="Fer4_9"/>
    <property type="match status" value="1"/>
</dbReference>
<dbReference type="NCBIfam" id="TIGR00402">
    <property type="entry name" value="napF"/>
    <property type="match status" value="1"/>
</dbReference>
<comment type="subcellular location">
    <subcellularLocation>
        <location evidence="6">Cytoplasm</location>
    </subcellularLocation>
</comment>
<feature type="domain" description="4Fe-4S ferredoxin-type" evidence="7">
    <location>
        <begin position="78"/>
        <end position="109"/>
    </location>
</feature>
<accession>A0ABQ1HYH2</accession>
<feature type="binding site" evidence="6">
    <location>
        <position position="92"/>
    </location>
    <ligand>
        <name>[4Fe-4S] cluster</name>
        <dbReference type="ChEBI" id="CHEBI:49883"/>
        <label>2</label>
    </ligand>
</feature>
<comment type="similarity">
    <text evidence="6">Belongs to the NapF family.</text>
</comment>
<feature type="binding site" evidence="6">
    <location>
        <position position="60"/>
    </location>
    <ligand>
        <name>[4Fe-4S] cluster</name>
        <dbReference type="ChEBI" id="CHEBI:49883"/>
        <label>1</label>
    </ligand>
</feature>
<keyword evidence="1 6" id="KW-0004">4Fe-4S</keyword>
<dbReference type="PANTHER" id="PTHR43687">
    <property type="entry name" value="ADENYLYLSULFATE REDUCTASE, BETA SUBUNIT"/>
    <property type="match status" value="1"/>
</dbReference>
<proteinExistence type="inferred from homology"/>
<feature type="domain" description="4Fe-4S ferredoxin-type" evidence="7">
    <location>
        <begin position="153"/>
        <end position="182"/>
    </location>
</feature>
<keyword evidence="6" id="KW-0963">Cytoplasm</keyword>
<dbReference type="PROSITE" id="PS51379">
    <property type="entry name" value="4FE4S_FER_2"/>
    <property type="match status" value="3"/>
</dbReference>
<feature type="binding site" evidence="6">
    <location>
        <position position="172"/>
    </location>
    <ligand>
        <name>[4Fe-4S] cluster</name>
        <dbReference type="ChEBI" id="CHEBI:49883"/>
        <label>3</label>
    </ligand>
</feature>
<dbReference type="Gene3D" id="3.30.70.20">
    <property type="match status" value="2"/>
</dbReference>
<evidence type="ECO:0000256" key="1">
    <source>
        <dbReference type="ARBA" id="ARBA00022485"/>
    </source>
</evidence>
<feature type="binding site" evidence="6">
    <location>
        <position position="63"/>
    </location>
    <ligand>
        <name>[4Fe-4S] cluster</name>
        <dbReference type="ChEBI" id="CHEBI:49883"/>
        <label>1</label>
    </ligand>
</feature>
<evidence type="ECO:0000256" key="4">
    <source>
        <dbReference type="ARBA" id="ARBA00023004"/>
    </source>
</evidence>
<gene>
    <name evidence="6" type="primary">napF</name>
    <name evidence="8" type="ORF">GCM10007414_04950</name>
</gene>
<evidence type="ECO:0000313" key="8">
    <source>
        <dbReference type="EMBL" id="GGA95188.1"/>
    </source>
</evidence>
<dbReference type="CDD" id="cd10564">
    <property type="entry name" value="NapF_like"/>
    <property type="match status" value="1"/>
</dbReference>
<dbReference type="InterPro" id="IPR050572">
    <property type="entry name" value="Fe-S_Ferredoxin"/>
</dbReference>
<sequence>MLIESTLYPIKARVKLVGGGVMSIDLSKRRLFSNSPSLRSKQHHRLPWLKQPIEQACTQCGECIKACPEKIIVKASGGFPIVDFTQGECSFCYQCAAVCPEGLFHEQHQAAWDNSIAVLETACLAQNGVYCRSCSDNCEQAAINIRPLIGGRAEVRVDDDKCNSCGACISACPSQAIEIKEVL</sequence>
<dbReference type="InterPro" id="IPR017900">
    <property type="entry name" value="4Fe4S_Fe_S_CS"/>
</dbReference>
<feature type="binding site" evidence="6">
    <location>
        <position position="168"/>
    </location>
    <ligand>
        <name>[4Fe-4S] cluster</name>
        <dbReference type="ChEBI" id="CHEBI:49883"/>
        <label>3</label>
    </ligand>
</feature>
<feature type="binding site" evidence="6">
    <location>
        <position position="162"/>
    </location>
    <ligand>
        <name>[4Fe-4S] cluster</name>
        <dbReference type="ChEBI" id="CHEBI:49883"/>
        <label>3</label>
    </ligand>
</feature>
<comment type="caution">
    <text evidence="8">The sequence shown here is derived from an EMBL/GenBank/DDBJ whole genome shotgun (WGS) entry which is preliminary data.</text>
</comment>
<keyword evidence="4 6" id="KW-0408">Iron</keyword>
<evidence type="ECO:0000256" key="5">
    <source>
        <dbReference type="ARBA" id="ARBA00023014"/>
    </source>
</evidence>
<protein>
    <recommendedName>
        <fullName evidence="6">Ferredoxin-type protein NapF</fullName>
    </recommendedName>
</protein>
<name>A0ABQ1HYH2_9ALTE</name>
<feature type="binding site" evidence="6">
    <location>
        <position position="165"/>
    </location>
    <ligand>
        <name>[4Fe-4S] cluster</name>
        <dbReference type="ChEBI" id="CHEBI:49883"/>
        <label>3</label>
    </ligand>
</feature>
<keyword evidence="2 6" id="KW-0479">Metal-binding</keyword>
<organism evidence="8 9">
    <name type="scientific">Agarivorans gilvus</name>
    <dbReference type="NCBI Taxonomy" id="680279"/>
    <lineage>
        <taxon>Bacteria</taxon>
        <taxon>Pseudomonadati</taxon>
        <taxon>Pseudomonadota</taxon>
        <taxon>Gammaproteobacteria</taxon>
        <taxon>Alteromonadales</taxon>
        <taxon>Alteromonadaceae</taxon>
        <taxon>Agarivorans</taxon>
    </lineage>
</organism>
<comment type="function">
    <text evidence="6">Could be involved in the maturation of NapA, the catalytic subunit of the periplasmic nitrate reductase, before its export into the periplasm.</text>
</comment>
<evidence type="ECO:0000259" key="7">
    <source>
        <dbReference type="PROSITE" id="PS51379"/>
    </source>
</evidence>
<keyword evidence="5 6" id="KW-0411">Iron-sulfur</keyword>